<name>A0A0E9XN69_ANGAN</name>
<feature type="coiled-coil region" evidence="1">
    <location>
        <begin position="1"/>
        <end position="39"/>
    </location>
</feature>
<organism evidence="2">
    <name type="scientific">Anguilla anguilla</name>
    <name type="common">European freshwater eel</name>
    <name type="synonym">Muraena anguilla</name>
    <dbReference type="NCBI Taxonomy" id="7936"/>
    <lineage>
        <taxon>Eukaryota</taxon>
        <taxon>Metazoa</taxon>
        <taxon>Chordata</taxon>
        <taxon>Craniata</taxon>
        <taxon>Vertebrata</taxon>
        <taxon>Euteleostomi</taxon>
        <taxon>Actinopterygii</taxon>
        <taxon>Neopterygii</taxon>
        <taxon>Teleostei</taxon>
        <taxon>Anguilliformes</taxon>
        <taxon>Anguillidae</taxon>
        <taxon>Anguilla</taxon>
    </lineage>
</organism>
<reference evidence="2" key="2">
    <citation type="journal article" date="2015" name="Fish Shellfish Immunol.">
        <title>Early steps in the European eel (Anguilla anguilla)-Vibrio vulnificus interaction in the gills: Role of the RtxA13 toxin.</title>
        <authorList>
            <person name="Callol A."/>
            <person name="Pajuelo D."/>
            <person name="Ebbesson L."/>
            <person name="Teles M."/>
            <person name="MacKenzie S."/>
            <person name="Amaro C."/>
        </authorList>
    </citation>
    <scope>NUCLEOTIDE SEQUENCE</scope>
</reference>
<dbReference type="AlphaFoldDB" id="A0A0E9XN69"/>
<protein>
    <submittedName>
        <fullName evidence="2">Uncharacterized protein</fullName>
    </submittedName>
</protein>
<proteinExistence type="predicted"/>
<accession>A0A0E9XN69</accession>
<keyword evidence="1" id="KW-0175">Coiled coil</keyword>
<reference evidence="2" key="1">
    <citation type="submission" date="2014-11" db="EMBL/GenBank/DDBJ databases">
        <authorList>
            <person name="Amaro Gonzalez C."/>
        </authorList>
    </citation>
    <scope>NUCLEOTIDE SEQUENCE</scope>
</reference>
<dbReference type="EMBL" id="GBXM01005312">
    <property type="protein sequence ID" value="JAI03266.1"/>
    <property type="molecule type" value="Transcribed_RNA"/>
</dbReference>
<evidence type="ECO:0000256" key="1">
    <source>
        <dbReference type="SAM" id="Coils"/>
    </source>
</evidence>
<sequence>MKIREEEARKREEEVEKIREEAERQRMMQIEKKEEKKNRGESKFMRETKRVRDDVLNFFR</sequence>
<evidence type="ECO:0000313" key="2">
    <source>
        <dbReference type="EMBL" id="JAI03266.1"/>
    </source>
</evidence>